<dbReference type="PANTHER" id="PTHR12669:SF14">
    <property type="entry name" value="EUKARYOTIC TRANSLATION INITIATION FACTOR 4E-BINDING PROTEIN 1"/>
    <property type="match status" value="1"/>
</dbReference>
<sequence>MLLDAIPSTRRVTVNDAQHMPHDYSITPGGTLFSTTPGGTRIIYDRKFLLECRGSPVAKTPPRGLPSIPGVTSPSSKDHKDRIHIFNEYLYIIYILHKYPMSKLRKTENNTKYFADSGK</sequence>
<organism evidence="5 6">
    <name type="scientific">Mastacembelus armatus</name>
    <name type="common">zig-zag eel</name>
    <dbReference type="NCBI Taxonomy" id="205130"/>
    <lineage>
        <taxon>Eukaryota</taxon>
        <taxon>Metazoa</taxon>
        <taxon>Chordata</taxon>
        <taxon>Craniata</taxon>
        <taxon>Vertebrata</taxon>
        <taxon>Euteleostomi</taxon>
        <taxon>Actinopterygii</taxon>
        <taxon>Neopterygii</taxon>
        <taxon>Teleostei</taxon>
        <taxon>Neoteleostei</taxon>
        <taxon>Acanthomorphata</taxon>
        <taxon>Anabantaria</taxon>
        <taxon>Synbranchiformes</taxon>
        <taxon>Mastacembelidae</taxon>
        <taxon>Mastacembelus</taxon>
    </lineage>
</organism>
<comment type="similarity">
    <text evidence="1">Belongs to the eIF4E-binding protein family.</text>
</comment>
<protein>
    <submittedName>
        <fullName evidence="5">Uncharacterized protein</fullName>
    </submittedName>
</protein>
<dbReference type="GO" id="GO:0008190">
    <property type="term" value="F:eukaryotic initiation factor 4E binding"/>
    <property type="evidence" value="ECO:0007669"/>
    <property type="project" value="InterPro"/>
</dbReference>
<dbReference type="Ensembl" id="ENSMAMT00000025517.2">
    <property type="protein sequence ID" value="ENSMAMP00000024875.2"/>
    <property type="gene ID" value="ENSMAMG00000028711.1"/>
</dbReference>
<dbReference type="STRING" id="205130.ENSMAMP00000024875"/>
<evidence type="ECO:0000256" key="1">
    <source>
        <dbReference type="ARBA" id="ARBA00005480"/>
    </source>
</evidence>
<reference evidence="5" key="1">
    <citation type="submission" date="2025-08" db="UniProtKB">
        <authorList>
            <consortium name="Ensembl"/>
        </authorList>
    </citation>
    <scope>IDENTIFICATION</scope>
</reference>
<dbReference type="GO" id="GO:0005737">
    <property type="term" value="C:cytoplasm"/>
    <property type="evidence" value="ECO:0007669"/>
    <property type="project" value="TreeGrafter"/>
</dbReference>
<keyword evidence="3" id="KW-0652">Protein synthesis inhibitor</keyword>
<dbReference type="GO" id="GO:0045947">
    <property type="term" value="P:negative regulation of translational initiation"/>
    <property type="evidence" value="ECO:0007669"/>
    <property type="project" value="InterPro"/>
</dbReference>
<dbReference type="PANTHER" id="PTHR12669">
    <property type="entry name" value="EUKARYOTIC TRANSLATION INITIATION FACTOR 4E-BINDING PROTEIN"/>
    <property type="match status" value="1"/>
</dbReference>
<dbReference type="InterPro" id="IPR008606">
    <property type="entry name" value="EIF4EBP"/>
</dbReference>
<name>A0A3Q3SHV0_9TELE</name>
<evidence type="ECO:0000256" key="3">
    <source>
        <dbReference type="ARBA" id="ARBA00023193"/>
    </source>
</evidence>
<reference evidence="5" key="2">
    <citation type="submission" date="2025-09" db="UniProtKB">
        <authorList>
            <consortium name="Ensembl"/>
        </authorList>
    </citation>
    <scope>IDENTIFICATION</scope>
</reference>
<feature type="region of interest" description="Disordered" evidence="4">
    <location>
        <begin position="59"/>
        <end position="78"/>
    </location>
</feature>
<evidence type="ECO:0000313" key="6">
    <source>
        <dbReference type="Proteomes" id="UP000261640"/>
    </source>
</evidence>
<proteinExistence type="inferred from homology"/>
<evidence type="ECO:0000313" key="5">
    <source>
        <dbReference type="Ensembl" id="ENSMAMP00000024875.2"/>
    </source>
</evidence>
<evidence type="ECO:0000256" key="2">
    <source>
        <dbReference type="ARBA" id="ARBA00022845"/>
    </source>
</evidence>
<keyword evidence="2" id="KW-0810">Translation regulation</keyword>
<dbReference type="AlphaFoldDB" id="A0A3Q3SHV0"/>
<dbReference type="Pfam" id="PF05456">
    <property type="entry name" value="eIF_4EBP"/>
    <property type="match status" value="1"/>
</dbReference>
<evidence type="ECO:0000256" key="4">
    <source>
        <dbReference type="SAM" id="MobiDB-lite"/>
    </source>
</evidence>
<dbReference type="Proteomes" id="UP000261640">
    <property type="component" value="Unplaced"/>
</dbReference>
<accession>A0A3Q3SHV0</accession>
<dbReference type="GeneTree" id="ENSGT00940000159932"/>
<keyword evidence="6" id="KW-1185">Reference proteome</keyword>